<name>A0A166I6L9_DAUCS</name>
<sequence>MYFPKIPLGLLIFLTLATIYHHSNAQNSPTDFLNSHNTTRANVFSNGAMTWSTTLANYALNYANARAGACNLVPSGGSYGENIATGASPSFTGVAAVNLWVSQNAYYNYAANTCASGHVCTSYTQVVWANSVQLGCARVLCTNNVNYIVVCSYSVKGNVAGEWPY</sequence>
<dbReference type="OrthoDB" id="337038at2759"/>
<organism evidence="1 2">
    <name type="scientific">Daucus carota subsp. sativus</name>
    <name type="common">Carrot</name>
    <dbReference type="NCBI Taxonomy" id="79200"/>
    <lineage>
        <taxon>Eukaryota</taxon>
        <taxon>Viridiplantae</taxon>
        <taxon>Streptophyta</taxon>
        <taxon>Embryophyta</taxon>
        <taxon>Tracheophyta</taxon>
        <taxon>Spermatophyta</taxon>
        <taxon>Magnoliopsida</taxon>
        <taxon>eudicotyledons</taxon>
        <taxon>Gunneridae</taxon>
        <taxon>Pentapetalae</taxon>
        <taxon>asterids</taxon>
        <taxon>campanulids</taxon>
        <taxon>Apiales</taxon>
        <taxon>Apiaceae</taxon>
        <taxon>Apioideae</taxon>
        <taxon>Scandiceae</taxon>
        <taxon>Daucinae</taxon>
        <taxon>Daucus</taxon>
        <taxon>Daucus sect. Daucus</taxon>
    </lineage>
</organism>
<accession>A0A166I6L9</accession>
<dbReference type="SUPFAM" id="SSF55797">
    <property type="entry name" value="PR-1-like"/>
    <property type="match status" value="1"/>
</dbReference>
<dbReference type="AlphaFoldDB" id="A0A166I6L9"/>
<keyword evidence="2" id="KW-1185">Reference proteome</keyword>
<dbReference type="Gramene" id="KZN10804">
    <property type="protein sequence ID" value="KZN10804"/>
    <property type="gene ID" value="DCAR_003460"/>
</dbReference>
<dbReference type="Gene3D" id="3.40.33.10">
    <property type="entry name" value="CAP"/>
    <property type="match status" value="1"/>
</dbReference>
<proteinExistence type="predicted"/>
<dbReference type="Proteomes" id="UP000077755">
    <property type="component" value="Chromosome 1"/>
</dbReference>
<protein>
    <submittedName>
        <fullName evidence="1">Uncharacterized protein</fullName>
    </submittedName>
</protein>
<dbReference type="CDD" id="cd05381">
    <property type="entry name" value="CAP_PR-1"/>
    <property type="match status" value="1"/>
</dbReference>
<dbReference type="InterPro" id="IPR035940">
    <property type="entry name" value="CAP_sf"/>
</dbReference>
<dbReference type="InterPro" id="IPR014044">
    <property type="entry name" value="CAP_dom"/>
</dbReference>
<dbReference type="FunFam" id="3.40.33.10:FF:000004">
    <property type="entry name" value="CAP, cysteine-rich secretory protein, antigen 5"/>
    <property type="match status" value="1"/>
</dbReference>
<evidence type="ECO:0000313" key="2">
    <source>
        <dbReference type="Proteomes" id="UP000077755"/>
    </source>
</evidence>
<dbReference type="SMART" id="SM00198">
    <property type="entry name" value="SCP"/>
    <property type="match status" value="1"/>
</dbReference>
<reference evidence="1" key="1">
    <citation type="journal article" date="2016" name="Nat. Genet.">
        <title>A high-quality carrot genome assembly provides new insights into carotenoid accumulation and asterid genome evolution.</title>
        <authorList>
            <person name="Iorizzo M."/>
            <person name="Ellison S."/>
            <person name="Senalik D."/>
            <person name="Zeng P."/>
            <person name="Satapoomin P."/>
            <person name="Huang J."/>
            <person name="Bowman M."/>
            <person name="Iovene M."/>
            <person name="Sanseverino W."/>
            <person name="Cavagnaro P."/>
            <person name="Yildiz M."/>
            <person name="Macko-Podgorni A."/>
            <person name="Moranska E."/>
            <person name="Grzebelus E."/>
            <person name="Grzebelus D."/>
            <person name="Ashrafi H."/>
            <person name="Zheng Z."/>
            <person name="Cheng S."/>
            <person name="Spooner D."/>
            <person name="Van Deynze A."/>
            <person name="Simon P."/>
        </authorList>
    </citation>
    <scope>NUCLEOTIDE SEQUENCE</scope>
    <source>
        <tissue evidence="1">Leaf</tissue>
    </source>
</reference>
<dbReference type="OMA" id="YVYPHNA"/>
<evidence type="ECO:0000313" key="1">
    <source>
        <dbReference type="EMBL" id="WOG84487.1"/>
    </source>
</evidence>
<dbReference type="KEGG" id="dcr:108198680"/>
<dbReference type="PANTHER" id="PTHR10334">
    <property type="entry name" value="CYSTEINE-RICH SECRETORY PROTEIN-RELATED"/>
    <property type="match status" value="1"/>
</dbReference>
<gene>
    <name evidence="1" type="ORF">DCAR_0103671</name>
</gene>
<dbReference type="Pfam" id="PF00188">
    <property type="entry name" value="CAP"/>
    <property type="match status" value="1"/>
</dbReference>
<dbReference type="PRINTS" id="PR00837">
    <property type="entry name" value="V5TPXLIKE"/>
</dbReference>
<reference evidence="1" key="2">
    <citation type="submission" date="2022-03" db="EMBL/GenBank/DDBJ databases">
        <title>Draft title - Genomic analysis of global carrot germplasm unveils the trajectory of domestication and the origin of high carotenoid orange carrot.</title>
        <authorList>
            <person name="Iorizzo M."/>
            <person name="Ellison S."/>
            <person name="Senalik D."/>
            <person name="Macko-Podgorni A."/>
            <person name="Grzebelus D."/>
            <person name="Bostan H."/>
            <person name="Rolling W."/>
            <person name="Curaba J."/>
            <person name="Simon P."/>
        </authorList>
    </citation>
    <scope>NUCLEOTIDE SEQUENCE</scope>
    <source>
        <tissue evidence="1">Leaf</tissue>
    </source>
</reference>
<dbReference type="InterPro" id="IPR001283">
    <property type="entry name" value="CRISP-related"/>
</dbReference>
<dbReference type="EMBL" id="CP093343">
    <property type="protein sequence ID" value="WOG84487.1"/>
    <property type="molecule type" value="Genomic_DNA"/>
</dbReference>